<evidence type="ECO:0000256" key="2">
    <source>
        <dbReference type="ARBA" id="ARBA00023043"/>
    </source>
</evidence>
<keyword evidence="1" id="KW-0677">Repeat</keyword>
<protein>
    <submittedName>
        <fullName evidence="4">Uncharacterized protein</fullName>
    </submittedName>
</protein>
<evidence type="ECO:0000313" key="4">
    <source>
        <dbReference type="EMBL" id="KAH8700121.1"/>
    </source>
</evidence>
<dbReference type="RefSeq" id="XP_046073827.1">
    <property type="nucleotide sequence ID" value="XM_046218969.1"/>
</dbReference>
<dbReference type="Gene3D" id="1.25.40.20">
    <property type="entry name" value="Ankyrin repeat-containing domain"/>
    <property type="match status" value="5"/>
</dbReference>
<comment type="caution">
    <text evidence="4">The sequence shown here is derived from an EMBL/GenBank/DDBJ whole genome shotgun (WGS) entry which is preliminary data.</text>
</comment>
<dbReference type="InterPro" id="IPR036770">
    <property type="entry name" value="Ankyrin_rpt-contain_sf"/>
</dbReference>
<dbReference type="InterPro" id="IPR050745">
    <property type="entry name" value="Multifunctional_regulatory"/>
</dbReference>
<dbReference type="PROSITE" id="PS50297">
    <property type="entry name" value="ANK_REP_REGION"/>
    <property type="match status" value="1"/>
</dbReference>
<dbReference type="GO" id="GO:0005634">
    <property type="term" value="C:nucleus"/>
    <property type="evidence" value="ECO:0007669"/>
    <property type="project" value="TreeGrafter"/>
</dbReference>
<dbReference type="GO" id="GO:0005737">
    <property type="term" value="C:cytoplasm"/>
    <property type="evidence" value="ECO:0007669"/>
    <property type="project" value="TreeGrafter"/>
</dbReference>
<reference evidence="4" key="1">
    <citation type="submission" date="2021-12" db="EMBL/GenBank/DDBJ databases">
        <title>Convergent genome expansion in fungi linked to evolution of root-endophyte symbiosis.</title>
        <authorList>
            <consortium name="DOE Joint Genome Institute"/>
            <person name="Ke Y.-H."/>
            <person name="Bonito G."/>
            <person name="Liao H.-L."/>
            <person name="Looney B."/>
            <person name="Rojas-Flechas A."/>
            <person name="Nash J."/>
            <person name="Hameed K."/>
            <person name="Schadt C."/>
            <person name="Martin F."/>
            <person name="Crous P.W."/>
            <person name="Miettinen O."/>
            <person name="Magnuson J.K."/>
            <person name="Labbe J."/>
            <person name="Jacobson D."/>
            <person name="Doktycz M.J."/>
            <person name="Veneault-Fourrey C."/>
            <person name="Kuo A."/>
            <person name="Mondo S."/>
            <person name="Calhoun S."/>
            <person name="Riley R."/>
            <person name="Ohm R."/>
            <person name="LaButti K."/>
            <person name="Andreopoulos B."/>
            <person name="Pangilinan J."/>
            <person name="Nolan M."/>
            <person name="Tritt A."/>
            <person name="Clum A."/>
            <person name="Lipzen A."/>
            <person name="Daum C."/>
            <person name="Barry K."/>
            <person name="Grigoriev I.V."/>
            <person name="Vilgalys R."/>
        </authorList>
    </citation>
    <scope>NUCLEOTIDE SEQUENCE</scope>
    <source>
        <strain evidence="4">PMI_201</strain>
    </source>
</reference>
<sequence length="1616" mass="180907">MKDTSKLSQIARDVGVLESKRLRPLQPREPKPQWATAADVAAARGILVQQRTQCDSWKDPSKQKRRFLRSKEKNESLADPKKWKFSRVERSIALDRQIKDLGPVGVAQAILDFDIIDEPLDVNLMYSASLKEKNDFGEEKCHENDWLEYVTGKDLLDYVTFLVSYPTRQSAKDKALLIALNRRCMPVVRELLQYHSNPNGLQDSYFTSAVIEGDFELVGLFLSAPNPLEDTVINGGLVKSVEQRHSHLVSLLVAHGADAGYENGKAIEIAVRNRDLQDLSLMCLKSQKPLATTVFENAIVAACTIPDETLRNSIINILLCAGADPSHTALEDLLLNAVKVGSIPTVSLLIDHGTSPNRNEAECLQLAVQNLRLDLLEIILRNDVSANGTSKALERIPEEVPESQFRKLLAPLLNKGVTEEALGVCLARVVSKRFNCLADTLVKRGASLDYDDATCVRFALREHNLTLLETLLAAPCAAYNLAKAIPDAMAIGSNSVRRNAMHLLLRKGVSGRELHRALRTVIREEDHYRVDYELAELLIRHKASVDFIGSNGNCLQIATERIDLRAIKLLCRANPSPEVVSSALPFIFKSFNANDYSKMCDIVSVLLLHGARGTPLARALIDAVQQDEHGRIVTLLLENGADPNYKDGKAIEHALCATDTKILRLICENGRLVPSSLERLVPQVLETRCFSIDKAEPLIRCCAEYRSILDETLLLEVESKGCRRDLLDLLLELNVNVDYKDAAAVHCAVRKGDIGTTRMLLSKGPGRGHLSSLLKTASKIQGRKNEKLEMMRILLSHGGPGFGQDDILLQEIELLTGEDLSSIKLLIEYGASIDHKSGASIRAAIDRNQIHLFGLLMLQRPNKISLDNAFEACRRNVAFTAQERLYIFDSLFNTGLDCSRNASQISLALIEAVERDPSDTTIPDLLLRNGASTDYDQGRALQSAVLAASLPLVEIILSQGRLADKAVDIAFEKMINSRSISLPEGLRIAQLLLGHGVRKSLIENAMSKALSPTEYISKKEVGLFLSHGAEVNASNGAYFVTAAIREDMELFRLLLVSGKPDTSIIVPAIIQSVLPEKSLIHYLRVLLDNVSHATIMESTLFMAIERFPRGEELVRFLLEHGSTLGSGIKTTISTALGPECVNLVVWALLRENPKVSDGVIVTILQTGREDSSFVAPKTRMSPIILAAKNQRHAVIRELVRQKADLSCRDYQNQSALFYASRNGDLETVRILIQAGALPDDGSLHESARETHSAIVSILLSVGHDAGFPSLLHAGEELGRTPLEELCLNTKCQDDAAWNTRLRETIGMLLHSQGKEIKKDGNKKSVLHLALDNAHPFEITEALLEFPQIWKFINEPIHQFEDSEGFIYSPTKYVEHFYHGPKPVAKELTRLLRGKRCQDCYYSSRDKDQPSDAVGIPKEIAAEIDKRKRRDREQRQEMIRLDELAAHQREIRMQSHQLDMRMSEERHDQGMKQIQDRELFEQQSMQKKHKLTILHEEDLNQQRRNQLEENSKLKIRLLADESIHQQSLLEAERNGELKYKNRLLIQDREAEEAKFNIQKAFLLERDQVDEKQHDRQMQWIDRQDQSVKTRAVEVKSIAEAARYANMPPNLLQLEGPD</sequence>
<dbReference type="PANTHER" id="PTHR24189">
    <property type="entry name" value="MYOTROPHIN"/>
    <property type="match status" value="1"/>
</dbReference>
<dbReference type="PANTHER" id="PTHR24189:SF50">
    <property type="entry name" value="ANKYRIN REPEAT AND SOCS BOX PROTEIN 2"/>
    <property type="match status" value="1"/>
</dbReference>
<dbReference type="EMBL" id="JAJTJA010000004">
    <property type="protein sequence ID" value="KAH8700121.1"/>
    <property type="molecule type" value="Genomic_DNA"/>
</dbReference>
<dbReference type="InterPro" id="IPR002110">
    <property type="entry name" value="Ankyrin_rpt"/>
</dbReference>
<organism evidence="4 5">
    <name type="scientific">Talaromyces proteolyticus</name>
    <dbReference type="NCBI Taxonomy" id="1131652"/>
    <lineage>
        <taxon>Eukaryota</taxon>
        <taxon>Fungi</taxon>
        <taxon>Dikarya</taxon>
        <taxon>Ascomycota</taxon>
        <taxon>Pezizomycotina</taxon>
        <taxon>Eurotiomycetes</taxon>
        <taxon>Eurotiomycetidae</taxon>
        <taxon>Eurotiales</taxon>
        <taxon>Trichocomaceae</taxon>
        <taxon>Talaromyces</taxon>
        <taxon>Talaromyces sect. Bacilispori</taxon>
    </lineage>
</organism>
<dbReference type="Proteomes" id="UP001201262">
    <property type="component" value="Unassembled WGS sequence"/>
</dbReference>
<dbReference type="GeneID" id="70249256"/>
<name>A0AAD4KY16_9EURO</name>
<dbReference type="SUPFAM" id="SSF48403">
    <property type="entry name" value="Ankyrin repeat"/>
    <property type="match status" value="4"/>
</dbReference>
<evidence type="ECO:0000313" key="5">
    <source>
        <dbReference type="Proteomes" id="UP001201262"/>
    </source>
</evidence>
<keyword evidence="5" id="KW-1185">Reference proteome</keyword>
<feature type="repeat" description="ANK" evidence="3">
    <location>
        <begin position="1211"/>
        <end position="1236"/>
    </location>
</feature>
<dbReference type="GO" id="GO:2000812">
    <property type="term" value="P:regulation of barbed-end actin filament capping"/>
    <property type="evidence" value="ECO:0007669"/>
    <property type="project" value="TreeGrafter"/>
</dbReference>
<evidence type="ECO:0000256" key="3">
    <source>
        <dbReference type="PROSITE-ProRule" id="PRU00023"/>
    </source>
</evidence>
<dbReference type="SMART" id="SM00248">
    <property type="entry name" value="ANK"/>
    <property type="match status" value="11"/>
</dbReference>
<dbReference type="PROSITE" id="PS50088">
    <property type="entry name" value="ANK_REPEAT"/>
    <property type="match status" value="1"/>
</dbReference>
<gene>
    <name evidence="4" type="ORF">BGW36DRAFT_405426</name>
</gene>
<accession>A0AAD4KY16</accession>
<keyword evidence="2 3" id="KW-0040">ANK repeat</keyword>
<dbReference type="Pfam" id="PF12796">
    <property type="entry name" value="Ank_2"/>
    <property type="match status" value="1"/>
</dbReference>
<proteinExistence type="predicted"/>
<evidence type="ECO:0000256" key="1">
    <source>
        <dbReference type="ARBA" id="ARBA00022737"/>
    </source>
</evidence>